<sequence length="38" mass="4496">MLKVLYEVFYQKMLSEAILPDTELQNIFPSLDELIDVH</sequence>
<dbReference type="STRING" id="137246.A0A401TW88"/>
<dbReference type="GO" id="GO:0007186">
    <property type="term" value="P:G protein-coupled receptor signaling pathway"/>
    <property type="evidence" value="ECO:0007669"/>
    <property type="project" value="TreeGrafter"/>
</dbReference>
<dbReference type="Gene3D" id="1.20.900.10">
    <property type="entry name" value="Dbl homology (DH) domain"/>
    <property type="match status" value="1"/>
</dbReference>
<proteinExistence type="predicted"/>
<dbReference type="EMBL" id="BEZZ01193602">
    <property type="protein sequence ID" value="GCC46892.1"/>
    <property type="molecule type" value="Genomic_DNA"/>
</dbReference>
<dbReference type="SUPFAM" id="SSF48065">
    <property type="entry name" value="DBL homology domain (DH-domain)"/>
    <property type="match status" value="1"/>
</dbReference>
<feature type="non-terminal residue" evidence="1">
    <location>
        <position position="38"/>
    </location>
</feature>
<reference evidence="1 2" key="1">
    <citation type="journal article" date="2018" name="Nat. Ecol. Evol.">
        <title>Shark genomes provide insights into elasmobranch evolution and the origin of vertebrates.</title>
        <authorList>
            <person name="Hara Y"/>
            <person name="Yamaguchi K"/>
            <person name="Onimaru K"/>
            <person name="Kadota M"/>
            <person name="Koyanagi M"/>
            <person name="Keeley SD"/>
            <person name="Tatsumi K"/>
            <person name="Tanaka K"/>
            <person name="Motone F"/>
            <person name="Kageyama Y"/>
            <person name="Nozu R"/>
            <person name="Adachi N"/>
            <person name="Nishimura O"/>
            <person name="Nakagawa R"/>
            <person name="Tanegashima C"/>
            <person name="Kiyatake I"/>
            <person name="Matsumoto R"/>
            <person name="Murakumo K"/>
            <person name="Nishida K"/>
            <person name="Terakita A"/>
            <person name="Kuratani S"/>
            <person name="Sato K"/>
            <person name="Hyodo S Kuraku.S."/>
        </authorList>
    </citation>
    <scope>NUCLEOTIDE SEQUENCE [LARGE SCALE GENOMIC DNA]</scope>
</reference>
<dbReference type="GO" id="GO:0005737">
    <property type="term" value="C:cytoplasm"/>
    <property type="evidence" value="ECO:0007669"/>
    <property type="project" value="TreeGrafter"/>
</dbReference>
<dbReference type="Proteomes" id="UP000287033">
    <property type="component" value="Unassembled WGS sequence"/>
</dbReference>
<evidence type="ECO:0000313" key="1">
    <source>
        <dbReference type="EMBL" id="GCC46892.1"/>
    </source>
</evidence>
<name>A0A401TW88_CHIPU</name>
<dbReference type="OrthoDB" id="2272012at2759"/>
<gene>
    <name evidence="1" type="ORF">chiPu_0030816</name>
</gene>
<dbReference type="PANTHER" id="PTHR45872">
    <property type="entry name" value="RHO GUANINE NUCLEOTIDE EXCHANGE FACTOR 2, ISOFORM D"/>
    <property type="match status" value="1"/>
</dbReference>
<accession>A0A401TW88</accession>
<dbReference type="GO" id="GO:0005085">
    <property type="term" value="F:guanyl-nucleotide exchange factor activity"/>
    <property type="evidence" value="ECO:0007669"/>
    <property type="project" value="TreeGrafter"/>
</dbReference>
<organism evidence="1 2">
    <name type="scientific">Chiloscyllium punctatum</name>
    <name type="common">Brownbanded bambooshark</name>
    <name type="synonym">Hemiscyllium punctatum</name>
    <dbReference type="NCBI Taxonomy" id="137246"/>
    <lineage>
        <taxon>Eukaryota</taxon>
        <taxon>Metazoa</taxon>
        <taxon>Chordata</taxon>
        <taxon>Craniata</taxon>
        <taxon>Vertebrata</taxon>
        <taxon>Chondrichthyes</taxon>
        <taxon>Elasmobranchii</taxon>
        <taxon>Galeomorphii</taxon>
        <taxon>Galeoidea</taxon>
        <taxon>Orectolobiformes</taxon>
        <taxon>Hemiscylliidae</taxon>
        <taxon>Chiloscyllium</taxon>
    </lineage>
</organism>
<comment type="caution">
    <text evidence="1">The sequence shown here is derived from an EMBL/GenBank/DDBJ whole genome shotgun (WGS) entry which is preliminary data.</text>
</comment>
<dbReference type="AlphaFoldDB" id="A0A401TW88"/>
<dbReference type="GO" id="GO:0001664">
    <property type="term" value="F:G protein-coupled receptor binding"/>
    <property type="evidence" value="ECO:0007669"/>
    <property type="project" value="TreeGrafter"/>
</dbReference>
<evidence type="ECO:0000313" key="2">
    <source>
        <dbReference type="Proteomes" id="UP000287033"/>
    </source>
</evidence>
<evidence type="ECO:0008006" key="3">
    <source>
        <dbReference type="Google" id="ProtNLM"/>
    </source>
</evidence>
<keyword evidence="2" id="KW-1185">Reference proteome</keyword>
<dbReference type="InterPro" id="IPR035899">
    <property type="entry name" value="DBL_dom_sf"/>
</dbReference>
<dbReference type="PANTHER" id="PTHR45872:SF4">
    <property type="entry name" value="RHO GUANINE NUCLEOTIDE EXCHANGE FACTOR 1"/>
    <property type="match status" value="1"/>
</dbReference>
<protein>
    <recommendedName>
        <fullName evidence="3">DH domain-containing protein</fullName>
    </recommendedName>
</protein>